<dbReference type="Proteomes" id="UP001458415">
    <property type="component" value="Unassembled WGS sequence"/>
</dbReference>
<evidence type="ECO:0000313" key="2">
    <source>
        <dbReference type="EMBL" id="MER6975955.1"/>
    </source>
</evidence>
<dbReference type="Gene3D" id="2.40.100.20">
    <property type="match status" value="1"/>
</dbReference>
<dbReference type="Pfam" id="PF18050">
    <property type="entry name" value="Cyclophil_like2"/>
    <property type="match status" value="1"/>
</dbReference>
<organism evidence="2 3">
    <name type="scientific">Streptomyces carpinensis</name>
    <dbReference type="NCBI Taxonomy" id="66369"/>
    <lineage>
        <taxon>Bacteria</taxon>
        <taxon>Bacillati</taxon>
        <taxon>Actinomycetota</taxon>
        <taxon>Actinomycetes</taxon>
        <taxon>Kitasatosporales</taxon>
        <taxon>Streptomycetaceae</taxon>
        <taxon>Streptomyces</taxon>
    </lineage>
</organism>
<reference evidence="2 3" key="1">
    <citation type="submission" date="2024-06" db="EMBL/GenBank/DDBJ databases">
        <title>The Natural Products Discovery Center: Release of the First 8490 Sequenced Strains for Exploring Actinobacteria Biosynthetic Diversity.</title>
        <authorList>
            <person name="Kalkreuter E."/>
            <person name="Kautsar S.A."/>
            <person name="Yang D."/>
            <person name="Bader C.D."/>
            <person name="Teijaro C.N."/>
            <person name="Fluegel L."/>
            <person name="Davis C.M."/>
            <person name="Simpson J.R."/>
            <person name="Lauterbach L."/>
            <person name="Steele A.D."/>
            <person name="Gui C."/>
            <person name="Meng S."/>
            <person name="Li G."/>
            <person name="Viehrig K."/>
            <person name="Ye F."/>
            <person name="Su P."/>
            <person name="Kiefer A.F."/>
            <person name="Nichols A."/>
            <person name="Cepeda A.J."/>
            <person name="Yan W."/>
            <person name="Fan B."/>
            <person name="Jiang Y."/>
            <person name="Adhikari A."/>
            <person name="Zheng C.-J."/>
            <person name="Schuster L."/>
            <person name="Cowan T.M."/>
            <person name="Smanski M.J."/>
            <person name="Chevrette M.G."/>
            <person name="De Carvalho L.P.S."/>
            <person name="Shen B."/>
        </authorList>
    </citation>
    <scope>NUCLEOTIDE SEQUENCE [LARGE SCALE GENOMIC DNA]</scope>
    <source>
        <strain evidence="2 3">NPDC000634</strain>
    </source>
</reference>
<sequence length="117" mass="11726">MDIQIATGATTLAGTLNDSAAARGFAALLPLKLTLSDFHGTEKIAALPGKLSTVGSPSSAAAEAGDIACYAPWGNLAIFYRGFPRSPGLVLLGRIDGSLEALTRAGGDPAVTIAAAE</sequence>
<dbReference type="RefSeq" id="WP_086723139.1">
    <property type="nucleotide sequence ID" value="NZ_MUBM01000020.1"/>
</dbReference>
<protein>
    <submittedName>
        <fullName evidence="2">Cyclophilin-like fold protein</fullName>
    </submittedName>
</protein>
<keyword evidence="3" id="KW-1185">Reference proteome</keyword>
<comment type="caution">
    <text evidence="2">The sequence shown here is derived from an EMBL/GenBank/DDBJ whole genome shotgun (WGS) entry which is preliminary data.</text>
</comment>
<dbReference type="InterPro" id="IPR041183">
    <property type="entry name" value="Cyclophilin-like"/>
</dbReference>
<name>A0ABV1VVK3_9ACTN</name>
<evidence type="ECO:0000313" key="3">
    <source>
        <dbReference type="Proteomes" id="UP001458415"/>
    </source>
</evidence>
<feature type="domain" description="Cyclophilin-like" evidence="1">
    <location>
        <begin position="6"/>
        <end position="113"/>
    </location>
</feature>
<accession>A0ABV1VVK3</accession>
<dbReference type="SUPFAM" id="SSF50891">
    <property type="entry name" value="Cyclophilin-like"/>
    <property type="match status" value="1"/>
</dbReference>
<gene>
    <name evidence="2" type="ORF">ABT317_02585</name>
</gene>
<proteinExistence type="predicted"/>
<dbReference type="EMBL" id="JBEPCU010000017">
    <property type="protein sequence ID" value="MER6975955.1"/>
    <property type="molecule type" value="Genomic_DNA"/>
</dbReference>
<dbReference type="InterPro" id="IPR029000">
    <property type="entry name" value="Cyclophilin-like_dom_sf"/>
</dbReference>
<evidence type="ECO:0000259" key="1">
    <source>
        <dbReference type="Pfam" id="PF18050"/>
    </source>
</evidence>